<reference evidence="1" key="1">
    <citation type="journal article" date="2023" name="Mol. Biol. Evol.">
        <title>Third-Generation Sequencing Reveals the Adaptive Role of the Epigenome in Three Deep-Sea Polychaetes.</title>
        <authorList>
            <person name="Perez M."/>
            <person name="Aroh O."/>
            <person name="Sun Y."/>
            <person name="Lan Y."/>
            <person name="Juniper S.K."/>
            <person name="Young C.R."/>
            <person name="Angers B."/>
            <person name="Qian P.Y."/>
        </authorList>
    </citation>
    <scope>NUCLEOTIDE SEQUENCE</scope>
    <source>
        <strain evidence="1">R07B-5</strain>
    </source>
</reference>
<sequence length="102" mass="11692">MRVLIDTVTGWQCQWQQRQIYRTLRLPVADLHAYPTDFSFYVLFCSVGASRSTLTNNFGSRTVSLKKTDASLDIYRSHDAPLPTVPTWDDRRSRIGVSVAIR</sequence>
<evidence type="ECO:0000313" key="1">
    <source>
        <dbReference type="EMBL" id="KAK2192029.1"/>
    </source>
</evidence>
<evidence type="ECO:0000313" key="2">
    <source>
        <dbReference type="Proteomes" id="UP001209878"/>
    </source>
</evidence>
<comment type="caution">
    <text evidence="1">The sequence shown here is derived from an EMBL/GenBank/DDBJ whole genome shotgun (WGS) entry which is preliminary data.</text>
</comment>
<accession>A0AAD9PC09</accession>
<name>A0AAD9PC09_RIDPI</name>
<organism evidence="1 2">
    <name type="scientific">Ridgeia piscesae</name>
    <name type="common">Tubeworm</name>
    <dbReference type="NCBI Taxonomy" id="27915"/>
    <lineage>
        <taxon>Eukaryota</taxon>
        <taxon>Metazoa</taxon>
        <taxon>Spiralia</taxon>
        <taxon>Lophotrochozoa</taxon>
        <taxon>Annelida</taxon>
        <taxon>Polychaeta</taxon>
        <taxon>Sedentaria</taxon>
        <taxon>Canalipalpata</taxon>
        <taxon>Sabellida</taxon>
        <taxon>Siboglinidae</taxon>
        <taxon>Ridgeia</taxon>
    </lineage>
</organism>
<dbReference type="AlphaFoldDB" id="A0AAD9PC09"/>
<dbReference type="EMBL" id="JAODUO010000040">
    <property type="protein sequence ID" value="KAK2192029.1"/>
    <property type="molecule type" value="Genomic_DNA"/>
</dbReference>
<gene>
    <name evidence="1" type="ORF">NP493_40g03012</name>
</gene>
<proteinExistence type="predicted"/>
<keyword evidence="2" id="KW-1185">Reference proteome</keyword>
<protein>
    <submittedName>
        <fullName evidence="1">Uncharacterized protein</fullName>
    </submittedName>
</protein>
<dbReference type="Proteomes" id="UP001209878">
    <property type="component" value="Unassembled WGS sequence"/>
</dbReference>